<evidence type="ECO:0000313" key="2">
    <source>
        <dbReference type="Proteomes" id="UP000708208"/>
    </source>
</evidence>
<gene>
    <name evidence="1" type="ORF">AFUS01_LOCUS12151</name>
</gene>
<sequence>QRDLAWDSQGGYCCGPFRRYDAGISNNDDYTTRS</sequence>
<accession>A0A8J2JNI3</accession>
<dbReference type="AlphaFoldDB" id="A0A8J2JNI3"/>
<dbReference type="Proteomes" id="UP000708208">
    <property type="component" value="Unassembled WGS sequence"/>
</dbReference>
<name>A0A8J2JNI3_9HEXA</name>
<comment type="caution">
    <text evidence="1">The sequence shown here is derived from an EMBL/GenBank/DDBJ whole genome shotgun (WGS) entry which is preliminary data.</text>
</comment>
<feature type="non-terminal residue" evidence="1">
    <location>
        <position position="1"/>
    </location>
</feature>
<keyword evidence="2" id="KW-1185">Reference proteome</keyword>
<dbReference type="EMBL" id="CAJVCH010094945">
    <property type="protein sequence ID" value="CAG7723044.1"/>
    <property type="molecule type" value="Genomic_DNA"/>
</dbReference>
<organism evidence="1 2">
    <name type="scientific">Allacma fusca</name>
    <dbReference type="NCBI Taxonomy" id="39272"/>
    <lineage>
        <taxon>Eukaryota</taxon>
        <taxon>Metazoa</taxon>
        <taxon>Ecdysozoa</taxon>
        <taxon>Arthropoda</taxon>
        <taxon>Hexapoda</taxon>
        <taxon>Collembola</taxon>
        <taxon>Symphypleona</taxon>
        <taxon>Sminthuridae</taxon>
        <taxon>Allacma</taxon>
    </lineage>
</organism>
<reference evidence="1" key="1">
    <citation type="submission" date="2021-06" db="EMBL/GenBank/DDBJ databases">
        <authorList>
            <person name="Hodson N. C."/>
            <person name="Mongue J. A."/>
            <person name="Jaron S. K."/>
        </authorList>
    </citation>
    <scope>NUCLEOTIDE SEQUENCE</scope>
</reference>
<proteinExistence type="predicted"/>
<evidence type="ECO:0000313" key="1">
    <source>
        <dbReference type="EMBL" id="CAG7723044.1"/>
    </source>
</evidence>
<protein>
    <submittedName>
        <fullName evidence="1">Uncharacterized protein</fullName>
    </submittedName>
</protein>